<dbReference type="EMBL" id="BAAAZA010000001">
    <property type="protein sequence ID" value="GAA3846334.1"/>
    <property type="molecule type" value="Genomic_DNA"/>
</dbReference>
<evidence type="ECO:0000313" key="2">
    <source>
        <dbReference type="EMBL" id="GAA3846334.1"/>
    </source>
</evidence>
<keyword evidence="3" id="KW-1185">Reference proteome</keyword>
<dbReference type="Proteomes" id="UP001501563">
    <property type="component" value="Unassembled WGS sequence"/>
</dbReference>
<keyword evidence="1" id="KW-0732">Signal</keyword>
<name>A0ABP7JJB2_9ACTN</name>
<protein>
    <recommendedName>
        <fullName evidence="4">Secreted protein</fullName>
    </recommendedName>
</protein>
<evidence type="ECO:0000256" key="1">
    <source>
        <dbReference type="SAM" id="SignalP"/>
    </source>
</evidence>
<gene>
    <name evidence="2" type="ORF">GCM10022207_03980</name>
</gene>
<dbReference type="RefSeq" id="WP_345545717.1">
    <property type="nucleotide sequence ID" value="NZ_BAAAZA010000001.1"/>
</dbReference>
<feature type="signal peptide" evidence="1">
    <location>
        <begin position="1"/>
        <end position="39"/>
    </location>
</feature>
<sequence length="462" mass="48728">MTQRGRHRRKRRGRALRATLAGAALALTAAATLISTSQAAGGDSPGGLTPVTAATETAKLSLHEELTGRSTLDRLSRATGGGVGVHDVLASADRTMRERNACDAAETSALPVKPAATRAYCWADDDATAGDWVPRSVTTSGDAQDDGRWGTDRVILSGWTHDGGGSIERAGDRGLARIAFIDANDPARLAYRWVLLVTPRSDGRDFSAVRTGLSGMVWYQDKLYVTDRGSLLVFDLHRILKADVDGPAIGRVHGGYAAHGYRYVLPSIGSYRLTGGPCSRVDDRGVPCFSALSLDRTSAPDSLVAAERFRRGSTDSPARVWRYPFSTAPGHTGLLAADGLHDVRASEAYRTDASGVQGVLSHRHGGAARADWYVDRAPSVGGRHGTIWRQDLSGAGAATCSADESRACWGRHTASLSYWPQTGEVWTLTAGATSGGDGPVPGPAGGRVLYAVPLASVDDALK</sequence>
<evidence type="ECO:0008006" key="4">
    <source>
        <dbReference type="Google" id="ProtNLM"/>
    </source>
</evidence>
<reference evidence="3" key="1">
    <citation type="journal article" date="2019" name="Int. J. Syst. Evol. Microbiol.">
        <title>The Global Catalogue of Microorganisms (GCM) 10K type strain sequencing project: providing services to taxonomists for standard genome sequencing and annotation.</title>
        <authorList>
            <consortium name="The Broad Institute Genomics Platform"/>
            <consortium name="The Broad Institute Genome Sequencing Center for Infectious Disease"/>
            <person name="Wu L."/>
            <person name="Ma J."/>
        </authorList>
    </citation>
    <scope>NUCLEOTIDE SEQUENCE [LARGE SCALE GENOMIC DNA]</scope>
    <source>
        <strain evidence="3">JCM 16578</strain>
    </source>
</reference>
<evidence type="ECO:0000313" key="3">
    <source>
        <dbReference type="Proteomes" id="UP001501563"/>
    </source>
</evidence>
<comment type="caution">
    <text evidence="2">The sequence shown here is derived from an EMBL/GenBank/DDBJ whole genome shotgun (WGS) entry which is preliminary data.</text>
</comment>
<proteinExistence type="predicted"/>
<feature type="chain" id="PRO_5045156585" description="Secreted protein" evidence="1">
    <location>
        <begin position="40"/>
        <end position="462"/>
    </location>
</feature>
<organism evidence="2 3">
    <name type="scientific">Streptomyces lannensis</name>
    <dbReference type="NCBI Taxonomy" id="766498"/>
    <lineage>
        <taxon>Bacteria</taxon>
        <taxon>Bacillati</taxon>
        <taxon>Actinomycetota</taxon>
        <taxon>Actinomycetes</taxon>
        <taxon>Kitasatosporales</taxon>
        <taxon>Streptomycetaceae</taxon>
        <taxon>Streptomyces</taxon>
    </lineage>
</organism>
<accession>A0ABP7JJB2</accession>